<dbReference type="Proteomes" id="UP000654913">
    <property type="component" value="Chromosome 3"/>
</dbReference>
<dbReference type="OrthoDB" id="408631at2759"/>
<dbReference type="GO" id="GO:0070072">
    <property type="term" value="P:vacuolar proton-transporting V-type ATPase complex assembly"/>
    <property type="evidence" value="ECO:0007669"/>
    <property type="project" value="InterPro"/>
</dbReference>
<dbReference type="KEGG" id="apuu:APUU_31130A"/>
<protein>
    <recommendedName>
        <fullName evidence="1">Vacuolar ATPase assembly protein VMA22</fullName>
    </recommendedName>
</protein>
<evidence type="ECO:0000256" key="2">
    <source>
        <dbReference type="SAM" id="MobiDB-lite"/>
    </source>
</evidence>
<dbReference type="GO" id="GO:0051082">
    <property type="term" value="F:unfolded protein binding"/>
    <property type="evidence" value="ECO:0007669"/>
    <property type="project" value="TreeGrafter"/>
</dbReference>
<feature type="compositionally biased region" description="Basic and acidic residues" evidence="2">
    <location>
        <begin position="184"/>
        <end position="194"/>
    </location>
</feature>
<keyword evidence="4" id="KW-1185">Reference proteome</keyword>
<dbReference type="GeneID" id="64972910"/>
<accession>A0A7R7XK93</accession>
<dbReference type="AlphaFoldDB" id="A0A7R7XK93"/>
<organism evidence="3 4">
    <name type="scientific">Aspergillus puulaauensis</name>
    <dbReference type="NCBI Taxonomy" id="1220207"/>
    <lineage>
        <taxon>Eukaryota</taxon>
        <taxon>Fungi</taxon>
        <taxon>Dikarya</taxon>
        <taxon>Ascomycota</taxon>
        <taxon>Pezizomycotina</taxon>
        <taxon>Eurotiomycetes</taxon>
        <taxon>Eurotiomycetidae</taxon>
        <taxon>Eurotiales</taxon>
        <taxon>Aspergillaceae</taxon>
        <taxon>Aspergillus</taxon>
    </lineage>
</organism>
<feature type="compositionally biased region" description="Basic and acidic residues" evidence="2">
    <location>
        <begin position="163"/>
        <end position="172"/>
    </location>
</feature>
<reference evidence="3" key="2">
    <citation type="submission" date="2021-02" db="EMBL/GenBank/DDBJ databases">
        <title>Aspergillus puulaauensis MK2 genome sequence.</title>
        <authorList>
            <person name="Futagami T."/>
            <person name="Mori K."/>
            <person name="Kadooka C."/>
            <person name="Tanaka T."/>
        </authorList>
    </citation>
    <scope>NUCLEOTIDE SEQUENCE</scope>
    <source>
        <strain evidence="3">MK2</strain>
    </source>
</reference>
<name>A0A7R7XK93_9EURO</name>
<dbReference type="InterPro" id="IPR040357">
    <property type="entry name" value="Vma22/CCDC115"/>
</dbReference>
<reference evidence="3" key="1">
    <citation type="submission" date="2021-01" db="EMBL/GenBank/DDBJ databases">
        <authorList>
            <consortium name="Aspergillus puulaauensis MK2 genome sequencing consortium"/>
            <person name="Kazuki M."/>
            <person name="Futagami T."/>
        </authorList>
    </citation>
    <scope>NUCLEOTIDE SEQUENCE</scope>
    <source>
        <strain evidence="3">MK2</strain>
    </source>
</reference>
<feature type="compositionally biased region" description="Polar residues" evidence="2">
    <location>
        <begin position="101"/>
        <end position="112"/>
    </location>
</feature>
<feature type="compositionally biased region" description="Polar residues" evidence="2">
    <location>
        <begin position="123"/>
        <end position="135"/>
    </location>
</feature>
<dbReference type="PANTHER" id="PTHR31996">
    <property type="entry name" value="COILED-COIL DOMAIN-CONTAINING PROTEIN 115"/>
    <property type="match status" value="1"/>
</dbReference>
<dbReference type="EMBL" id="AP024445">
    <property type="protein sequence ID" value="BCS22905.1"/>
    <property type="molecule type" value="Genomic_DNA"/>
</dbReference>
<dbReference type="RefSeq" id="XP_041555099.1">
    <property type="nucleotide sequence ID" value="XM_041702300.1"/>
</dbReference>
<feature type="compositionally biased region" description="Basic and acidic residues" evidence="2">
    <location>
        <begin position="19"/>
        <end position="28"/>
    </location>
</feature>
<feature type="region of interest" description="Disordered" evidence="2">
    <location>
        <begin position="1"/>
        <end position="35"/>
    </location>
</feature>
<dbReference type="PANTHER" id="PTHR31996:SF2">
    <property type="entry name" value="COILED-COIL DOMAIN-CONTAINING PROTEIN 115"/>
    <property type="match status" value="1"/>
</dbReference>
<dbReference type="GO" id="GO:1990871">
    <property type="term" value="C:Vma12-Vma22 assembly complex"/>
    <property type="evidence" value="ECO:0007669"/>
    <property type="project" value="TreeGrafter"/>
</dbReference>
<evidence type="ECO:0000313" key="3">
    <source>
        <dbReference type="EMBL" id="BCS22905.1"/>
    </source>
</evidence>
<sequence>MTQLPTPPVSRQTSEIPDGELKQPHIDDTQPDPSTSLDALLERYLHLLDKHQRLQSELSSELSSGFLSLAHANYTCSPGRRYGVDYYDERMKASRKVILQPHSSTIQTTDNTGLDGPPPARTPSAQTFTVRFATSSDDEQAETGDQPALPEPNERSVAQEPLNEERGDDHGEPTASFQASSKSPKSEPASDTKRKSAKRKPHTSDPIQWYGILVPPSLRSAQKSFTKAVESSLPELASVMVEMQSAEKEISRLRGELGR</sequence>
<dbReference type="Pfam" id="PF21730">
    <property type="entry name" value="Vma22_CCDC115"/>
    <property type="match status" value="2"/>
</dbReference>
<gene>
    <name evidence="3" type="ORF">APUU_31130A</name>
</gene>
<evidence type="ECO:0000256" key="1">
    <source>
        <dbReference type="ARBA" id="ARBA00093634"/>
    </source>
</evidence>
<feature type="region of interest" description="Disordered" evidence="2">
    <location>
        <begin position="99"/>
        <end position="208"/>
    </location>
</feature>
<evidence type="ECO:0000313" key="4">
    <source>
        <dbReference type="Proteomes" id="UP000654913"/>
    </source>
</evidence>
<proteinExistence type="predicted"/>